<evidence type="ECO:0000313" key="7">
    <source>
        <dbReference type="Proteomes" id="UP000269721"/>
    </source>
</evidence>
<dbReference type="PROSITE" id="PS50011">
    <property type="entry name" value="PROTEIN_KINASE_DOM"/>
    <property type="match status" value="1"/>
</dbReference>
<evidence type="ECO:0000259" key="5">
    <source>
        <dbReference type="PROSITE" id="PS50011"/>
    </source>
</evidence>
<dbReference type="PANTHER" id="PTHR24346:SF77">
    <property type="entry name" value="SERINE THREONINE PROTEIN KINASE"/>
    <property type="match status" value="1"/>
</dbReference>
<feature type="region of interest" description="Disordered" evidence="4">
    <location>
        <begin position="391"/>
        <end position="413"/>
    </location>
</feature>
<feature type="binding site" evidence="3">
    <location>
        <position position="674"/>
    </location>
    <ligand>
        <name>ATP</name>
        <dbReference type="ChEBI" id="CHEBI:30616"/>
    </ligand>
</feature>
<feature type="region of interest" description="Disordered" evidence="4">
    <location>
        <begin position="464"/>
        <end position="527"/>
    </location>
</feature>
<name>A0A4V1IR15_9FUNG</name>
<dbReference type="Proteomes" id="UP000269721">
    <property type="component" value="Unassembled WGS sequence"/>
</dbReference>
<feature type="compositionally biased region" description="Acidic residues" evidence="4">
    <location>
        <begin position="511"/>
        <end position="521"/>
    </location>
</feature>
<dbReference type="InterPro" id="IPR017441">
    <property type="entry name" value="Protein_kinase_ATP_BS"/>
</dbReference>
<evidence type="ECO:0000256" key="3">
    <source>
        <dbReference type="PROSITE-ProRule" id="PRU10141"/>
    </source>
</evidence>
<feature type="region of interest" description="Disordered" evidence="4">
    <location>
        <begin position="1"/>
        <end position="79"/>
    </location>
</feature>
<evidence type="ECO:0000256" key="4">
    <source>
        <dbReference type="SAM" id="MobiDB-lite"/>
    </source>
</evidence>
<organism evidence="6 7">
    <name type="scientific">Blyttiomyces helicus</name>
    <dbReference type="NCBI Taxonomy" id="388810"/>
    <lineage>
        <taxon>Eukaryota</taxon>
        <taxon>Fungi</taxon>
        <taxon>Fungi incertae sedis</taxon>
        <taxon>Chytridiomycota</taxon>
        <taxon>Chytridiomycota incertae sedis</taxon>
        <taxon>Chytridiomycetes</taxon>
        <taxon>Chytridiomycetes incertae sedis</taxon>
        <taxon>Blyttiomyces</taxon>
    </lineage>
</organism>
<feature type="compositionally biased region" description="Basic and acidic residues" evidence="4">
    <location>
        <begin position="837"/>
        <end position="849"/>
    </location>
</feature>
<feature type="region of interest" description="Disordered" evidence="4">
    <location>
        <begin position="309"/>
        <end position="369"/>
    </location>
</feature>
<dbReference type="GO" id="GO:0004674">
    <property type="term" value="F:protein serine/threonine kinase activity"/>
    <property type="evidence" value="ECO:0007669"/>
    <property type="project" value="TreeGrafter"/>
</dbReference>
<dbReference type="Pfam" id="PF00069">
    <property type="entry name" value="Pkinase"/>
    <property type="match status" value="1"/>
</dbReference>
<accession>A0A4V1IR15</accession>
<gene>
    <name evidence="6" type="ORF">BDK51DRAFT_51544</name>
</gene>
<feature type="compositionally biased region" description="Polar residues" evidence="4">
    <location>
        <begin position="605"/>
        <end position="617"/>
    </location>
</feature>
<dbReference type="GO" id="GO:0005524">
    <property type="term" value="F:ATP binding"/>
    <property type="evidence" value="ECO:0007669"/>
    <property type="project" value="UniProtKB-UniRule"/>
</dbReference>
<dbReference type="SMART" id="SM00220">
    <property type="entry name" value="S_TKc"/>
    <property type="match status" value="1"/>
</dbReference>
<dbReference type="InterPro" id="IPR000719">
    <property type="entry name" value="Prot_kinase_dom"/>
</dbReference>
<evidence type="ECO:0000256" key="1">
    <source>
        <dbReference type="ARBA" id="ARBA00022741"/>
    </source>
</evidence>
<sequence>MPASPDIHPPGDGLMKEKKLTEFGGRRRQKSAAPAGQGSVGGVSGGVAGGGGGGRSGTGEGNKKRRKSIAEGTVMGGGPAAGHGAVGTFFEKWFAAPFRRTAVVTPSQSRRGSIVKIDGSGVAASAGASAASSAGVRQPAGGEDTGRGSWRAGRKGKGVANGEPFVKVKSWTRVMDEEVGSGGSGGFVNHDIEEKLRAALWMDVGETESIDLSASTLKVDQSNENVAPRSEVSLDAAENEEAAPTSRAHIAAPGTSIRTTQAADPTPPSPPAPRASTTSAPPLDILDPIRTHDSLVPIAIQPDHLITSHESKWKRSRKSPASSIRASSSMHSLASIESRSSRSTATTTTGTTDQRLRTPSTTTSSPRMTRFSFGAINSLPLFRARSSTSLPVRGAAAGGGRSSGSGGGNASTTAAMDADRVRATASTADLPFSDARFLRTRSPLAPKVIQGMIGGEKARPIALPAVGGGGGGGSTLPRDEAMAADSTTSPQDARKQSARSSIHPSPSPILIDDEPTQPDDETYPKPLAWSCPNTLRFPQWRGRTTLSMPRHTSSHPVTTLSSTLVTQRSRSVDCNLNRLTASPVPMRARAPTAAVSRERAPSVRRSPTQHTVKETSTIYARHSSPHALIGPMGEMAETQGKVNQYHIMKDIGSGAYGRVVLCLNELDARYYACKIISKSRLRKKFRWDSAVGGGDGLGSIKREVAILKKLSIHRNINALVEVLDDAKEDSLYMIFELCEYGSVMKIDIHKSVHPFSESIARSYFRDVVLGLEYCTSETAQAITPFPHYSPHLRNLKSSLTYYSSTSLSRPLETLYSSALQKGHPSGPQTGEPPAEDADAHGKEGRTEARNRADIRFWDLVDVRGRGGGPRPRRQECIATVYAPGGLRP</sequence>
<dbReference type="InterPro" id="IPR011009">
    <property type="entry name" value="Kinase-like_dom_sf"/>
</dbReference>
<feature type="region of interest" description="Disordered" evidence="4">
    <location>
        <begin position="220"/>
        <end position="287"/>
    </location>
</feature>
<evidence type="ECO:0000313" key="6">
    <source>
        <dbReference type="EMBL" id="RKO88477.1"/>
    </source>
</evidence>
<feature type="region of interest" description="Disordered" evidence="4">
    <location>
        <begin position="818"/>
        <end position="849"/>
    </location>
</feature>
<evidence type="ECO:0000256" key="2">
    <source>
        <dbReference type="ARBA" id="ARBA00022840"/>
    </source>
</evidence>
<dbReference type="GO" id="GO:0005737">
    <property type="term" value="C:cytoplasm"/>
    <property type="evidence" value="ECO:0007669"/>
    <property type="project" value="TreeGrafter"/>
</dbReference>
<dbReference type="PANTHER" id="PTHR24346">
    <property type="entry name" value="MAP/MICROTUBULE AFFINITY-REGULATING KINASE"/>
    <property type="match status" value="1"/>
</dbReference>
<reference evidence="7" key="1">
    <citation type="journal article" date="2018" name="Nat. Microbiol.">
        <title>Leveraging single-cell genomics to expand the fungal tree of life.</title>
        <authorList>
            <person name="Ahrendt S.R."/>
            <person name="Quandt C.A."/>
            <person name="Ciobanu D."/>
            <person name="Clum A."/>
            <person name="Salamov A."/>
            <person name="Andreopoulos B."/>
            <person name="Cheng J.F."/>
            <person name="Woyke T."/>
            <person name="Pelin A."/>
            <person name="Henrissat B."/>
            <person name="Reynolds N.K."/>
            <person name="Benny G.L."/>
            <person name="Smith M.E."/>
            <person name="James T.Y."/>
            <person name="Grigoriev I.V."/>
        </authorList>
    </citation>
    <scope>NUCLEOTIDE SEQUENCE [LARGE SCALE GENOMIC DNA]</scope>
</reference>
<feature type="compositionally biased region" description="Gly residues" evidence="4">
    <location>
        <begin position="38"/>
        <end position="60"/>
    </location>
</feature>
<feature type="region of interest" description="Disordered" evidence="4">
    <location>
        <begin position="863"/>
        <end position="888"/>
    </location>
</feature>
<dbReference type="Gene3D" id="1.10.510.10">
    <property type="entry name" value="Transferase(Phosphotransferase) domain 1"/>
    <property type="match status" value="1"/>
</dbReference>
<feature type="compositionally biased region" description="Low complexity" evidence="4">
    <location>
        <begin position="500"/>
        <end position="510"/>
    </location>
</feature>
<keyword evidence="7" id="KW-1185">Reference proteome</keyword>
<feature type="compositionally biased region" description="Basic and acidic residues" evidence="4">
    <location>
        <begin position="14"/>
        <end position="25"/>
    </location>
</feature>
<dbReference type="EMBL" id="KZ996686">
    <property type="protein sequence ID" value="RKO88477.1"/>
    <property type="molecule type" value="Genomic_DNA"/>
</dbReference>
<keyword evidence="2 3" id="KW-0067">ATP-binding</keyword>
<dbReference type="PROSITE" id="PS00107">
    <property type="entry name" value="PROTEIN_KINASE_ATP"/>
    <property type="match status" value="1"/>
</dbReference>
<dbReference type="SUPFAM" id="SSF56112">
    <property type="entry name" value="Protein kinase-like (PK-like)"/>
    <property type="match status" value="1"/>
</dbReference>
<feature type="compositionally biased region" description="Low complexity" evidence="4">
    <location>
        <begin position="319"/>
        <end position="369"/>
    </location>
</feature>
<feature type="compositionally biased region" description="Gly residues" evidence="4">
    <location>
        <begin position="396"/>
        <end position="409"/>
    </location>
</feature>
<dbReference type="OrthoDB" id="68483at2759"/>
<feature type="domain" description="Protein kinase" evidence="5">
    <location>
        <begin position="645"/>
        <end position="888"/>
    </location>
</feature>
<dbReference type="AlphaFoldDB" id="A0A4V1IR15"/>
<proteinExistence type="predicted"/>
<keyword evidence="1 3" id="KW-0547">Nucleotide-binding</keyword>
<feature type="region of interest" description="Disordered" evidence="4">
    <location>
        <begin position="587"/>
        <end position="617"/>
    </location>
</feature>
<dbReference type="GO" id="GO:0035556">
    <property type="term" value="P:intracellular signal transduction"/>
    <property type="evidence" value="ECO:0007669"/>
    <property type="project" value="TreeGrafter"/>
</dbReference>
<feature type="region of interest" description="Disordered" evidence="4">
    <location>
        <begin position="128"/>
        <end position="161"/>
    </location>
</feature>
<protein>
    <recommendedName>
        <fullName evidence="5">Protein kinase domain-containing protein</fullName>
    </recommendedName>
</protein>